<dbReference type="Proteomes" id="UP001595075">
    <property type="component" value="Unassembled WGS sequence"/>
</dbReference>
<proteinExistence type="predicted"/>
<reference evidence="1 2" key="1">
    <citation type="journal article" date="2024" name="Commun. Biol.">
        <title>Comparative genomic analysis of thermophilic fungi reveals convergent evolutionary adaptations and gene losses.</title>
        <authorList>
            <person name="Steindorff A.S."/>
            <person name="Aguilar-Pontes M.V."/>
            <person name="Robinson A.J."/>
            <person name="Andreopoulos B."/>
            <person name="LaButti K."/>
            <person name="Kuo A."/>
            <person name="Mondo S."/>
            <person name="Riley R."/>
            <person name="Otillar R."/>
            <person name="Haridas S."/>
            <person name="Lipzen A."/>
            <person name="Grimwood J."/>
            <person name="Schmutz J."/>
            <person name="Clum A."/>
            <person name="Reid I.D."/>
            <person name="Moisan M.C."/>
            <person name="Butler G."/>
            <person name="Nguyen T.T.M."/>
            <person name="Dewar K."/>
            <person name="Conant G."/>
            <person name="Drula E."/>
            <person name="Henrissat B."/>
            <person name="Hansel C."/>
            <person name="Singer S."/>
            <person name="Hutchinson M.I."/>
            <person name="de Vries R.P."/>
            <person name="Natvig D.O."/>
            <person name="Powell A.J."/>
            <person name="Tsang A."/>
            <person name="Grigoriev I.V."/>
        </authorList>
    </citation>
    <scope>NUCLEOTIDE SEQUENCE [LARGE SCALE GENOMIC DNA]</scope>
    <source>
        <strain evidence="1 2">CBS 494.80</strain>
    </source>
</reference>
<organism evidence="1 2">
    <name type="scientific">Oculimacula yallundae</name>
    <dbReference type="NCBI Taxonomy" id="86028"/>
    <lineage>
        <taxon>Eukaryota</taxon>
        <taxon>Fungi</taxon>
        <taxon>Dikarya</taxon>
        <taxon>Ascomycota</taxon>
        <taxon>Pezizomycotina</taxon>
        <taxon>Leotiomycetes</taxon>
        <taxon>Helotiales</taxon>
        <taxon>Ploettnerulaceae</taxon>
        <taxon>Oculimacula</taxon>
    </lineage>
</organism>
<dbReference type="PANTHER" id="PTHR40129:SF2">
    <property type="entry name" value="KETOPANTOATE REDUCTASE N-TERMINAL DOMAIN-CONTAINING PROTEIN"/>
    <property type="match status" value="1"/>
</dbReference>
<gene>
    <name evidence="1" type="ORF">VTL71DRAFT_10230</name>
</gene>
<evidence type="ECO:0000313" key="1">
    <source>
        <dbReference type="EMBL" id="KAL2059738.1"/>
    </source>
</evidence>
<keyword evidence="2" id="KW-1185">Reference proteome</keyword>
<dbReference type="EMBL" id="JAZHXI010000027">
    <property type="protein sequence ID" value="KAL2059738.1"/>
    <property type="molecule type" value="Genomic_DNA"/>
</dbReference>
<sequence>MTLIMTTHPKEVEILILGAGWTSTFLIPILKAQKISHADTTTTGRDGTLKFKFSLPTKDDDEQNESNHLASYKALPTAKTVLIVFPLKGADETNYLVETYLKTRPSSASNLDSKSAFIQLGSTGIWTIPKQPTWVTRHSPYNTTNARAQAEDALLALGGCVLDLAGLWGGERNARNWIDRVAATREVLATKKSLHMIHGLDVARGIVAVHGKWEKARGERFMLTDLMVYDWWALILGFAGELDVENSNHERAEKQIKWIGELMQEQNVRALPRDMESLGRCYDSREFWNTFGIMPTRSRLSSVVVNGQY</sequence>
<dbReference type="Gene3D" id="3.40.50.720">
    <property type="entry name" value="NAD(P)-binding Rossmann-like Domain"/>
    <property type="match status" value="1"/>
</dbReference>
<protein>
    <submittedName>
        <fullName evidence="1">Uncharacterized protein</fullName>
    </submittedName>
</protein>
<name>A0ABR4BSU2_9HELO</name>
<dbReference type="PANTHER" id="PTHR40129">
    <property type="entry name" value="KETOPANTOATE REDUCTASE N-TERMINAL DOMAIN-CONTAINING PROTEIN"/>
    <property type="match status" value="1"/>
</dbReference>
<evidence type="ECO:0000313" key="2">
    <source>
        <dbReference type="Proteomes" id="UP001595075"/>
    </source>
</evidence>
<comment type="caution">
    <text evidence="1">The sequence shown here is derived from an EMBL/GenBank/DDBJ whole genome shotgun (WGS) entry which is preliminary data.</text>
</comment>
<accession>A0ABR4BSU2</accession>